<dbReference type="GO" id="GO:0008270">
    <property type="term" value="F:zinc ion binding"/>
    <property type="evidence" value="ECO:0007669"/>
    <property type="project" value="UniProtKB-UniRule"/>
</dbReference>
<dbReference type="Pfam" id="PF03884">
    <property type="entry name" value="YacG"/>
    <property type="match status" value="1"/>
</dbReference>
<reference evidence="5 6" key="1">
    <citation type="submission" date="2019-03" db="EMBL/GenBank/DDBJ databases">
        <authorList>
            <person name="Kox A.R. M."/>
        </authorList>
    </citation>
    <scope>NUCLEOTIDE SEQUENCE [LARGE SCALE GENOMIC DNA]</scope>
    <source>
        <strain evidence="5">MTUNDRAET4 annotated genome</strain>
    </source>
</reference>
<comment type="subunit">
    <text evidence="3">Interacts with GyrB.</text>
</comment>
<feature type="binding site" evidence="3">
    <location>
        <position position="43"/>
    </location>
    <ligand>
        <name>Zn(2+)</name>
        <dbReference type="ChEBI" id="CHEBI:29105"/>
    </ligand>
</feature>
<dbReference type="GO" id="GO:0006355">
    <property type="term" value="P:regulation of DNA-templated transcription"/>
    <property type="evidence" value="ECO:0007669"/>
    <property type="project" value="InterPro"/>
</dbReference>
<gene>
    <name evidence="3 5" type="primary">yacG</name>
    <name evidence="5" type="ORF">MTUNDRAET4_0281</name>
</gene>
<evidence type="ECO:0000256" key="4">
    <source>
        <dbReference type="SAM" id="MobiDB-lite"/>
    </source>
</evidence>
<dbReference type="PANTHER" id="PTHR36150:SF1">
    <property type="entry name" value="DNA GYRASE INHIBITOR YACG"/>
    <property type="match status" value="1"/>
</dbReference>
<evidence type="ECO:0000256" key="2">
    <source>
        <dbReference type="ARBA" id="ARBA00022833"/>
    </source>
</evidence>
<evidence type="ECO:0000313" key="6">
    <source>
        <dbReference type="Proteomes" id="UP000294360"/>
    </source>
</evidence>
<dbReference type="KEGG" id="mtun:MTUNDRAET4_0281"/>
<comment type="function">
    <text evidence="3">Inhibits all the catalytic activities of DNA gyrase by preventing its interaction with DNA. Acts by binding directly to the C-terminal domain of GyrB, which probably disrupts DNA binding by the gyrase.</text>
</comment>
<accession>A0A4U8Z018</accession>
<dbReference type="SUPFAM" id="SSF57716">
    <property type="entry name" value="Glucocorticoid receptor-like (DNA-binding domain)"/>
    <property type="match status" value="1"/>
</dbReference>
<evidence type="ECO:0000256" key="3">
    <source>
        <dbReference type="HAMAP-Rule" id="MF_00649"/>
    </source>
</evidence>
<dbReference type="HAMAP" id="MF_00649">
    <property type="entry name" value="DNA_gyrase_inhibitor_YacG"/>
    <property type="match status" value="1"/>
</dbReference>
<dbReference type="EMBL" id="LR536450">
    <property type="protein sequence ID" value="VFU07174.1"/>
    <property type="molecule type" value="Genomic_DNA"/>
</dbReference>
<dbReference type="InterPro" id="IPR013088">
    <property type="entry name" value="Znf_NHR/GATA"/>
</dbReference>
<dbReference type="AlphaFoldDB" id="A0A4U8Z018"/>
<dbReference type="GO" id="GO:0008657">
    <property type="term" value="F:DNA topoisomerase type II (double strand cut, ATP-hydrolyzing) inhibitor activity"/>
    <property type="evidence" value="ECO:0007669"/>
    <property type="project" value="UniProtKB-UniRule"/>
</dbReference>
<dbReference type="Gene3D" id="3.30.50.10">
    <property type="entry name" value="Erythroid Transcription Factor GATA-1, subunit A"/>
    <property type="match status" value="1"/>
</dbReference>
<organism evidence="5 6">
    <name type="scientific">Methylocella tundrae</name>
    <dbReference type="NCBI Taxonomy" id="227605"/>
    <lineage>
        <taxon>Bacteria</taxon>
        <taxon>Pseudomonadati</taxon>
        <taxon>Pseudomonadota</taxon>
        <taxon>Alphaproteobacteria</taxon>
        <taxon>Hyphomicrobiales</taxon>
        <taxon>Beijerinckiaceae</taxon>
        <taxon>Methylocella</taxon>
    </lineage>
</organism>
<dbReference type="PANTHER" id="PTHR36150">
    <property type="entry name" value="DNA GYRASE INHIBITOR YACG"/>
    <property type="match status" value="1"/>
</dbReference>
<comment type="cofactor">
    <cofactor evidence="3">
        <name>Zn(2+)</name>
        <dbReference type="ChEBI" id="CHEBI:29105"/>
    </cofactor>
    <text evidence="3">Binds 1 zinc ion.</text>
</comment>
<evidence type="ECO:0000313" key="5">
    <source>
        <dbReference type="EMBL" id="VFU07174.1"/>
    </source>
</evidence>
<comment type="similarity">
    <text evidence="3">Belongs to the DNA gyrase inhibitor YacG family.</text>
</comment>
<keyword evidence="1 3" id="KW-0479">Metal-binding</keyword>
<feature type="binding site" evidence="3">
    <location>
        <position position="28"/>
    </location>
    <ligand>
        <name>Zn(2+)</name>
        <dbReference type="ChEBI" id="CHEBI:29105"/>
    </ligand>
</feature>
<keyword evidence="2 3" id="KW-0862">Zinc</keyword>
<dbReference type="InterPro" id="IPR005584">
    <property type="entry name" value="DNA_gyrase_inhibitor_YacG"/>
</dbReference>
<dbReference type="Proteomes" id="UP000294360">
    <property type="component" value="Chromosome"/>
</dbReference>
<proteinExistence type="inferred from homology"/>
<dbReference type="NCBIfam" id="NF002362">
    <property type="entry name" value="PRK01343.1"/>
    <property type="match status" value="1"/>
</dbReference>
<sequence>MMTGTAMADRKAQDAAQESPPAASTRRCPICGKPAVLEMRPFCSKRCADVDLHRWLGGVYAIPAKESDEEPTPPEGKDGE</sequence>
<protein>
    <recommendedName>
        <fullName evidence="3">DNA gyrase inhibitor YacG</fullName>
    </recommendedName>
</protein>
<evidence type="ECO:0000256" key="1">
    <source>
        <dbReference type="ARBA" id="ARBA00022723"/>
    </source>
</evidence>
<feature type="region of interest" description="Disordered" evidence="4">
    <location>
        <begin position="1"/>
        <end position="28"/>
    </location>
</feature>
<name>A0A4U8Z018_METTU</name>
<feature type="binding site" evidence="3">
    <location>
        <position position="31"/>
    </location>
    <ligand>
        <name>Zn(2+)</name>
        <dbReference type="ChEBI" id="CHEBI:29105"/>
    </ligand>
</feature>
<feature type="binding site" evidence="3">
    <location>
        <position position="47"/>
    </location>
    <ligand>
        <name>Zn(2+)</name>
        <dbReference type="ChEBI" id="CHEBI:29105"/>
    </ligand>
</feature>